<dbReference type="Proteomes" id="UP000094893">
    <property type="component" value="Unassembled WGS sequence"/>
</dbReference>
<evidence type="ECO:0000313" key="3">
    <source>
        <dbReference type="Proteomes" id="UP000094893"/>
    </source>
</evidence>
<dbReference type="STRING" id="930.GCA_002079865_01477"/>
<keyword evidence="4" id="KW-1185">Reference proteome</keyword>
<comment type="caution">
    <text evidence="2">The sequence shown here is derived from an EMBL/GenBank/DDBJ whole genome shotgun (WGS) entry which is preliminary data.</text>
</comment>
<dbReference type="EMBL" id="LWRY01000032">
    <property type="protein sequence ID" value="OCX74765.1"/>
    <property type="molecule type" value="Genomic_DNA"/>
</dbReference>
<accession>A0A1C2IMQ8</accession>
<proteinExistence type="predicted"/>
<dbReference type="AlphaFoldDB" id="A0A1C2IMQ8"/>
<gene>
    <name evidence="2" type="ORF">A6M23_05200</name>
    <name evidence="1" type="ORF">A6P07_09670</name>
</gene>
<evidence type="ECO:0000313" key="1">
    <source>
        <dbReference type="EMBL" id="OCX72459.1"/>
    </source>
</evidence>
<name>A0A1C2IMQ8_ACITH</name>
<reference evidence="2 3" key="1">
    <citation type="journal article" date="2016" name="Int. J. Mol. Sci.">
        <title>Comparative genomics of the extreme acidophile Acidithiobacillus thiooxidans reveals intraspecific divergence and niche adaptation.</title>
        <authorList>
            <person name="Zhang X."/>
            <person name="Feng X."/>
            <person name="Tao J."/>
            <person name="Ma L."/>
            <person name="Xiao Y."/>
            <person name="Liang Y."/>
            <person name="Liu X."/>
            <person name="Yin H."/>
        </authorList>
    </citation>
    <scope>NUCLEOTIDE SEQUENCE [LARGE SCALE GENOMIC DNA]</scope>
    <source>
        <strain evidence="1 3">A02</strain>
        <strain evidence="2">DXS-W</strain>
    </source>
</reference>
<dbReference type="Proteomes" id="UP000095008">
    <property type="component" value="Unassembled WGS sequence"/>
</dbReference>
<dbReference type="RefSeq" id="WP_024893813.1">
    <property type="nucleotide sequence ID" value="NZ_LWRY01000032.1"/>
</dbReference>
<sequence length="238" mass="26489">MAEFVRITHKETLLRLFQALDQRIKKREGQSTVKGFWQSGSMNSLFLPDTSPEAMSVRYMGFWKATASMAQGKVEILSAVLEGNVRIGILLPILFIEKHSEIREAVSCLYDGKPADIERAIGGVMLFDWVFTDTPFSAEWMLRCTHEDAAYDILENHFLWLVVHLLEGLTRALSSCLGSAIPFFGEKFISADVAESLGLTVIDCFEMQTESGVQCVTLVKAENGELSEATLNKLLAGE</sequence>
<protein>
    <submittedName>
        <fullName evidence="2">Uncharacterized protein</fullName>
    </submittedName>
</protein>
<organism evidence="2 4">
    <name type="scientific">Acidithiobacillus thiooxidans</name>
    <name type="common">Thiobacillus thiooxidans</name>
    <dbReference type="NCBI Taxonomy" id="930"/>
    <lineage>
        <taxon>Bacteria</taxon>
        <taxon>Pseudomonadati</taxon>
        <taxon>Pseudomonadota</taxon>
        <taxon>Acidithiobacillia</taxon>
        <taxon>Acidithiobacillales</taxon>
        <taxon>Acidithiobacillaceae</taxon>
        <taxon>Acidithiobacillus</taxon>
    </lineage>
</organism>
<evidence type="ECO:0000313" key="2">
    <source>
        <dbReference type="EMBL" id="OCX74765.1"/>
    </source>
</evidence>
<evidence type="ECO:0000313" key="4">
    <source>
        <dbReference type="Proteomes" id="UP000095008"/>
    </source>
</evidence>
<dbReference type="EMBL" id="LWSA01000142">
    <property type="protein sequence ID" value="OCX72459.1"/>
    <property type="molecule type" value="Genomic_DNA"/>
</dbReference>